<organism evidence="2">
    <name type="scientific">uncultured Pseudonocardia sp</name>
    <dbReference type="NCBI Taxonomy" id="211455"/>
    <lineage>
        <taxon>Bacteria</taxon>
        <taxon>Bacillati</taxon>
        <taxon>Actinomycetota</taxon>
        <taxon>Actinomycetes</taxon>
        <taxon>Pseudonocardiales</taxon>
        <taxon>Pseudonocardiaceae</taxon>
        <taxon>Pseudonocardia</taxon>
        <taxon>environmental samples</taxon>
    </lineage>
</organism>
<keyword evidence="2" id="KW-0012">Acyltransferase</keyword>
<dbReference type="EMBL" id="CADCUS010000243">
    <property type="protein sequence ID" value="CAA9404122.1"/>
    <property type="molecule type" value="Genomic_DNA"/>
</dbReference>
<dbReference type="InterPro" id="IPR048355">
    <property type="entry name" value="MS_C"/>
</dbReference>
<gene>
    <name evidence="2" type="ORF">AVDCRST_MAG66-1609</name>
</gene>
<proteinExistence type="predicted"/>
<dbReference type="SUPFAM" id="SSF51645">
    <property type="entry name" value="Malate synthase G"/>
    <property type="match status" value="1"/>
</dbReference>
<dbReference type="GO" id="GO:0004474">
    <property type="term" value="F:malate synthase activity"/>
    <property type="evidence" value="ECO:0007669"/>
    <property type="project" value="UniProtKB-EC"/>
</dbReference>
<dbReference type="AlphaFoldDB" id="A0A6J4P9J2"/>
<dbReference type="Pfam" id="PF20659">
    <property type="entry name" value="MS_C"/>
    <property type="match status" value="1"/>
</dbReference>
<reference evidence="2" key="1">
    <citation type="submission" date="2020-02" db="EMBL/GenBank/DDBJ databases">
        <authorList>
            <person name="Meier V. D."/>
        </authorList>
    </citation>
    <scope>NUCLEOTIDE SEQUENCE</scope>
    <source>
        <strain evidence="2">AVDCRST_MAG66</strain>
    </source>
</reference>
<keyword evidence="2" id="KW-0808">Transferase</keyword>
<sequence length="36" mass="4199">MFTAGRYDEARELFEQVALADDFVEFLTLPAYERLA</sequence>
<evidence type="ECO:0000259" key="1">
    <source>
        <dbReference type="Pfam" id="PF20659"/>
    </source>
</evidence>
<feature type="domain" description="Malate synthase C-terminal" evidence="1">
    <location>
        <begin position="4"/>
        <end position="35"/>
    </location>
</feature>
<dbReference type="InterPro" id="IPR044856">
    <property type="entry name" value="Malate_synth_C_sf"/>
</dbReference>
<dbReference type="Gene3D" id="1.20.1220.12">
    <property type="entry name" value="Malate synthase, domain III"/>
    <property type="match status" value="1"/>
</dbReference>
<name>A0A6J4P9J2_9PSEU</name>
<evidence type="ECO:0000313" key="2">
    <source>
        <dbReference type="EMBL" id="CAA9404122.1"/>
    </source>
</evidence>
<dbReference type="InterPro" id="IPR011076">
    <property type="entry name" value="Malate_synth_sf"/>
</dbReference>
<dbReference type="EC" id="2.3.3.9" evidence="2"/>
<protein>
    <submittedName>
        <fullName evidence="2">Malate synthase</fullName>
        <ecNumber evidence="2">2.3.3.9</ecNumber>
    </submittedName>
</protein>
<accession>A0A6J4P9J2</accession>